<evidence type="ECO:0000256" key="1">
    <source>
        <dbReference type="ARBA" id="ARBA00023015"/>
    </source>
</evidence>
<dbReference type="InterPro" id="IPR029016">
    <property type="entry name" value="GAF-like_dom_sf"/>
</dbReference>
<evidence type="ECO:0000313" key="5">
    <source>
        <dbReference type="EMBL" id="TKG72402.1"/>
    </source>
</evidence>
<keyword evidence="1" id="KW-0805">Transcription regulation</keyword>
<keyword evidence="3" id="KW-0804">Transcription</keyword>
<feature type="domain" description="HTH luxR-type" evidence="4">
    <location>
        <begin position="207"/>
        <end position="272"/>
    </location>
</feature>
<name>A0ABY2S999_9PSEU</name>
<dbReference type="CDD" id="cd06170">
    <property type="entry name" value="LuxR_C_like"/>
    <property type="match status" value="1"/>
</dbReference>
<organism evidence="5 6">
    <name type="scientific">Prauserella endophytica</name>
    <dbReference type="NCBI Taxonomy" id="1592324"/>
    <lineage>
        <taxon>Bacteria</taxon>
        <taxon>Bacillati</taxon>
        <taxon>Actinomycetota</taxon>
        <taxon>Actinomycetes</taxon>
        <taxon>Pseudonocardiales</taxon>
        <taxon>Pseudonocardiaceae</taxon>
        <taxon>Prauserella</taxon>
        <taxon>Prauserella coralliicola group</taxon>
    </lineage>
</organism>
<accession>A0ABY2S999</accession>
<evidence type="ECO:0000256" key="3">
    <source>
        <dbReference type="ARBA" id="ARBA00023163"/>
    </source>
</evidence>
<dbReference type="Proteomes" id="UP000309992">
    <property type="component" value="Unassembled WGS sequence"/>
</dbReference>
<proteinExistence type="predicted"/>
<comment type="caution">
    <text evidence="5">The sequence shown here is derived from an EMBL/GenBank/DDBJ whole genome shotgun (WGS) entry which is preliminary data.</text>
</comment>
<dbReference type="SUPFAM" id="SSF55781">
    <property type="entry name" value="GAF domain-like"/>
    <property type="match status" value="1"/>
</dbReference>
<dbReference type="SUPFAM" id="SSF46894">
    <property type="entry name" value="C-terminal effector domain of the bipartite response regulators"/>
    <property type="match status" value="1"/>
</dbReference>
<dbReference type="InterPro" id="IPR036388">
    <property type="entry name" value="WH-like_DNA-bd_sf"/>
</dbReference>
<dbReference type="Pfam" id="PF00196">
    <property type="entry name" value="GerE"/>
    <property type="match status" value="1"/>
</dbReference>
<dbReference type="InterPro" id="IPR000792">
    <property type="entry name" value="Tscrpt_reg_LuxR_C"/>
</dbReference>
<keyword evidence="2" id="KW-0238">DNA-binding</keyword>
<dbReference type="Gene3D" id="1.10.10.10">
    <property type="entry name" value="Winged helix-like DNA-binding domain superfamily/Winged helix DNA-binding domain"/>
    <property type="match status" value="1"/>
</dbReference>
<keyword evidence="6" id="KW-1185">Reference proteome</keyword>
<dbReference type="Gene3D" id="3.30.450.40">
    <property type="match status" value="1"/>
</dbReference>
<dbReference type="PANTHER" id="PTHR44688">
    <property type="entry name" value="DNA-BINDING TRANSCRIPTIONAL ACTIVATOR DEVR_DOSR"/>
    <property type="match status" value="1"/>
</dbReference>
<dbReference type="EMBL" id="SWMS01000003">
    <property type="protein sequence ID" value="TKG72402.1"/>
    <property type="molecule type" value="Genomic_DNA"/>
</dbReference>
<dbReference type="PROSITE" id="PS50043">
    <property type="entry name" value="HTH_LUXR_2"/>
    <property type="match status" value="1"/>
</dbReference>
<dbReference type="PANTHER" id="PTHR44688:SF16">
    <property type="entry name" value="DNA-BINDING TRANSCRIPTIONAL ACTIVATOR DEVR_DOSR"/>
    <property type="match status" value="1"/>
</dbReference>
<sequence length="275" mass="29100">MSMPSAVQAVVSRGVRELHRATALPVAFGGIVARDQRSFVISQLSGALTESLLRLRVDLGSGLGGKALALVRPAAVSDYFNADEITHTYDRAVAPERLHTALAIPIRVGPAPAAMLYAASREPVVFGDRVLRSAVSVARQVERDIAVEQEVHRRLGAVARERVELDQVRAELDAIAGLVTGQARDRLRAVSSRVGALAGDGRAAGRPGAGTVSLTPRETEVLALVARGEPNRAIGEELGLLTNTVKAYLKSAMRKLGAANRVQAVCRAREAGLVD</sequence>
<evidence type="ECO:0000259" key="4">
    <source>
        <dbReference type="PROSITE" id="PS50043"/>
    </source>
</evidence>
<evidence type="ECO:0000256" key="2">
    <source>
        <dbReference type="ARBA" id="ARBA00023125"/>
    </source>
</evidence>
<gene>
    <name evidence="5" type="ORF">FCN18_07500</name>
</gene>
<reference evidence="5 6" key="1">
    <citation type="journal article" date="2015" name="Antonie Van Leeuwenhoek">
        <title>Prauserella endophytica sp. nov., an endophytic actinobacterium isolated from Tamarix taklamakanensis.</title>
        <authorList>
            <person name="Liu J.M."/>
            <person name="Habden X."/>
            <person name="Guo L."/>
            <person name="Tuo L."/>
            <person name="Jiang Z.K."/>
            <person name="Liu S.W."/>
            <person name="Liu X.F."/>
            <person name="Chen L."/>
            <person name="Li R.F."/>
            <person name="Zhang Y.Q."/>
            <person name="Sun C.H."/>
        </authorList>
    </citation>
    <scope>NUCLEOTIDE SEQUENCE [LARGE SCALE GENOMIC DNA]</scope>
    <source>
        <strain evidence="5 6">CGMCC 4.7182</strain>
    </source>
</reference>
<dbReference type="InterPro" id="IPR016032">
    <property type="entry name" value="Sig_transdc_resp-reg_C-effctor"/>
</dbReference>
<dbReference type="PRINTS" id="PR00038">
    <property type="entry name" value="HTHLUXR"/>
</dbReference>
<dbReference type="PROSITE" id="PS00622">
    <property type="entry name" value="HTH_LUXR_1"/>
    <property type="match status" value="1"/>
</dbReference>
<protein>
    <submittedName>
        <fullName evidence="5">LuxR family transcriptional regulator</fullName>
    </submittedName>
</protein>
<evidence type="ECO:0000313" key="6">
    <source>
        <dbReference type="Proteomes" id="UP000309992"/>
    </source>
</evidence>
<dbReference type="SMART" id="SM00421">
    <property type="entry name" value="HTH_LUXR"/>
    <property type="match status" value="1"/>
</dbReference>